<evidence type="ECO:0000313" key="1">
    <source>
        <dbReference type="EMBL" id="SHO50159.1"/>
    </source>
</evidence>
<dbReference type="Proteomes" id="UP000184612">
    <property type="component" value="Unassembled WGS sequence"/>
</dbReference>
<organism evidence="1 2">
    <name type="scientific">Anaerocolumna xylanovorans DSM 12503</name>
    <dbReference type="NCBI Taxonomy" id="1121345"/>
    <lineage>
        <taxon>Bacteria</taxon>
        <taxon>Bacillati</taxon>
        <taxon>Bacillota</taxon>
        <taxon>Clostridia</taxon>
        <taxon>Lachnospirales</taxon>
        <taxon>Lachnospiraceae</taxon>
        <taxon>Anaerocolumna</taxon>
    </lineage>
</organism>
<keyword evidence="2" id="KW-1185">Reference proteome</keyword>
<dbReference type="AlphaFoldDB" id="A0A1M7YC57"/>
<dbReference type="OrthoDB" id="1955293at2"/>
<gene>
    <name evidence="1" type="ORF">SAMN02745217_02610</name>
</gene>
<proteinExistence type="predicted"/>
<name>A0A1M7YC57_9FIRM</name>
<evidence type="ECO:0000313" key="2">
    <source>
        <dbReference type="Proteomes" id="UP000184612"/>
    </source>
</evidence>
<sequence length="170" mass="20417">MRKPTNFTSYREVCKLYEERGLTDYCLRTAEDVLFVHNFDLTETTGFEDLTEEQKKLFISYVITYMNGLGMNTKITLWPKSVHFVKEYIYCQAPTWDEEEQRNIRYQIGREWIIQKANGRTKKFKKYFDEGKSEADVDQVATTEKEYLRVDWKYNGGSEWFHVTAPNQYY</sequence>
<dbReference type="EMBL" id="FRFD01000007">
    <property type="protein sequence ID" value="SHO50159.1"/>
    <property type="molecule type" value="Genomic_DNA"/>
</dbReference>
<protein>
    <submittedName>
        <fullName evidence="1">Uncharacterized protein</fullName>
    </submittedName>
</protein>
<reference evidence="1 2" key="1">
    <citation type="submission" date="2016-12" db="EMBL/GenBank/DDBJ databases">
        <authorList>
            <person name="Song W.-J."/>
            <person name="Kurnit D.M."/>
        </authorList>
    </citation>
    <scope>NUCLEOTIDE SEQUENCE [LARGE SCALE GENOMIC DNA]</scope>
    <source>
        <strain evidence="1 2">DSM 12503</strain>
    </source>
</reference>
<accession>A0A1M7YC57</accession>
<dbReference type="STRING" id="1121345.SAMN02745217_02610"/>
<dbReference type="RefSeq" id="WP_073589291.1">
    <property type="nucleotide sequence ID" value="NZ_FRFD01000007.1"/>
</dbReference>